<dbReference type="OrthoDB" id="7464717at2759"/>
<dbReference type="Proteomes" id="UP000838878">
    <property type="component" value="Chromosome 2"/>
</dbReference>
<feature type="non-terminal residue" evidence="2">
    <location>
        <position position="118"/>
    </location>
</feature>
<gene>
    <name evidence="2" type="ORF">BINO364_LOCUS7007</name>
</gene>
<name>A0A8J9UKT0_9NEOP</name>
<organism evidence="2 3">
    <name type="scientific">Brenthis ino</name>
    <name type="common">lesser marbled fritillary</name>
    <dbReference type="NCBI Taxonomy" id="405034"/>
    <lineage>
        <taxon>Eukaryota</taxon>
        <taxon>Metazoa</taxon>
        <taxon>Ecdysozoa</taxon>
        <taxon>Arthropoda</taxon>
        <taxon>Hexapoda</taxon>
        <taxon>Insecta</taxon>
        <taxon>Pterygota</taxon>
        <taxon>Neoptera</taxon>
        <taxon>Endopterygota</taxon>
        <taxon>Lepidoptera</taxon>
        <taxon>Glossata</taxon>
        <taxon>Ditrysia</taxon>
        <taxon>Papilionoidea</taxon>
        <taxon>Nymphalidae</taxon>
        <taxon>Heliconiinae</taxon>
        <taxon>Argynnini</taxon>
        <taxon>Brenthis</taxon>
    </lineage>
</organism>
<evidence type="ECO:0000313" key="3">
    <source>
        <dbReference type="Proteomes" id="UP000838878"/>
    </source>
</evidence>
<dbReference type="EMBL" id="OV170222">
    <property type="protein sequence ID" value="CAH0720829.1"/>
    <property type="molecule type" value="Genomic_DNA"/>
</dbReference>
<reference evidence="2" key="1">
    <citation type="submission" date="2021-12" db="EMBL/GenBank/DDBJ databases">
        <authorList>
            <person name="Martin H S."/>
        </authorList>
    </citation>
    <scope>NUCLEOTIDE SEQUENCE</scope>
</reference>
<accession>A0A8J9UKT0</accession>
<protein>
    <submittedName>
        <fullName evidence="2">Uncharacterized protein</fullName>
    </submittedName>
</protein>
<evidence type="ECO:0000256" key="1">
    <source>
        <dbReference type="SAM" id="MobiDB-lite"/>
    </source>
</evidence>
<evidence type="ECO:0000313" key="2">
    <source>
        <dbReference type="EMBL" id="CAH0720829.1"/>
    </source>
</evidence>
<feature type="region of interest" description="Disordered" evidence="1">
    <location>
        <begin position="18"/>
        <end position="50"/>
    </location>
</feature>
<keyword evidence="3" id="KW-1185">Reference proteome</keyword>
<sequence length="118" mass="12935">MESRRECERSGGRAVKLRHGPHCTYNTPEMEQTDTRRNERSSDADRFTHTTKASVGVRLIAAQQAAARAHSLHPLSLHTPLDGGTVYWSSFCMPGLDCTSGNETARVINANGEPAEPD</sequence>
<proteinExistence type="predicted"/>
<dbReference type="AlphaFoldDB" id="A0A8J9UKT0"/>
<feature type="compositionally biased region" description="Basic and acidic residues" evidence="1">
    <location>
        <begin position="33"/>
        <end position="48"/>
    </location>
</feature>